<dbReference type="Proteomes" id="UP000695000">
    <property type="component" value="Unplaced"/>
</dbReference>
<keyword evidence="2" id="KW-1185">Reference proteome</keyword>
<protein>
    <submittedName>
        <fullName evidence="3">Uncharacterized protein LOC108567494</fullName>
    </submittedName>
</protein>
<dbReference type="GeneID" id="108567494"/>
<reference evidence="3" key="1">
    <citation type="submission" date="2025-08" db="UniProtKB">
        <authorList>
            <consortium name="RefSeq"/>
        </authorList>
    </citation>
    <scope>IDENTIFICATION</scope>
    <source>
        <tissue evidence="3">Whole Larva</tissue>
    </source>
</reference>
<evidence type="ECO:0000313" key="3">
    <source>
        <dbReference type="RefSeq" id="XP_017783482.1"/>
    </source>
</evidence>
<name>A0ABM1N9I2_NICVS</name>
<feature type="signal peptide" evidence="1">
    <location>
        <begin position="1"/>
        <end position="15"/>
    </location>
</feature>
<evidence type="ECO:0000256" key="1">
    <source>
        <dbReference type="SAM" id="SignalP"/>
    </source>
</evidence>
<proteinExistence type="predicted"/>
<evidence type="ECO:0000313" key="2">
    <source>
        <dbReference type="Proteomes" id="UP000695000"/>
    </source>
</evidence>
<feature type="chain" id="PRO_5047005651" evidence="1">
    <location>
        <begin position="16"/>
        <end position="474"/>
    </location>
</feature>
<dbReference type="PANTHER" id="PTHR20997">
    <property type="entry name" value="EG:BACR42I17.2 PROTEIN-RELATED"/>
    <property type="match status" value="1"/>
</dbReference>
<dbReference type="PANTHER" id="PTHR20997:SF2">
    <property type="entry name" value="EG:BACR42I17.2 PROTEIN-RELATED"/>
    <property type="match status" value="1"/>
</dbReference>
<organism evidence="2 3">
    <name type="scientific">Nicrophorus vespilloides</name>
    <name type="common">Boreal carrion beetle</name>
    <dbReference type="NCBI Taxonomy" id="110193"/>
    <lineage>
        <taxon>Eukaryota</taxon>
        <taxon>Metazoa</taxon>
        <taxon>Ecdysozoa</taxon>
        <taxon>Arthropoda</taxon>
        <taxon>Hexapoda</taxon>
        <taxon>Insecta</taxon>
        <taxon>Pterygota</taxon>
        <taxon>Neoptera</taxon>
        <taxon>Endopterygota</taxon>
        <taxon>Coleoptera</taxon>
        <taxon>Polyphaga</taxon>
        <taxon>Staphyliniformia</taxon>
        <taxon>Silphidae</taxon>
        <taxon>Nicrophorinae</taxon>
        <taxon>Nicrophorus</taxon>
    </lineage>
</organism>
<dbReference type="RefSeq" id="XP_017783482.1">
    <property type="nucleotide sequence ID" value="XM_017927993.1"/>
</dbReference>
<gene>
    <name evidence="3" type="primary">LOC108567494</name>
</gene>
<sequence length="474" mass="53154">MLLFFFVCFSGAVLCQLEDLDLDNVKNQIPGLENFNQSALPQKEEVEKALREKCKKNGDENSFDDIVNSKDAVQECVQKYVNQTVIMEELEVAKKDGSMDEVFGKYCKKRPEIMACVTDVLKKVEKCLEPEEKTSLKVLINVVDKVGNFSCFKDGDRLALFVAESGLECLEQSKDGIQFCANQTFQSRVPKDLSITNLPIFTIGEQECSDMEKFQVCAVKEFEKCESNTPANVIEALFKFIRRETPCKNFDSAKPAATRWLSKRSDQVEEEKGFAFIKSLNAKCTKYAGPNAYKDLETSAQMLRKNIQDNLQLGCKGLIEVRNLSSPVINKLRVCLPPQESYIPTFAHSAIDSVLKYLCDNDGDNYRKVMRPDALTCLFSNNKAFGSCLDATKVRTADSNIVTKNELCEKLDTAKVCLSSYVSNHCSQIADFKEVTVGIMESMKEPCSSGSLPQSNILHLTIALIFVSFCKLFV</sequence>
<dbReference type="Pfam" id="PF07165">
    <property type="entry name" value="DUF1397"/>
    <property type="match status" value="2"/>
</dbReference>
<dbReference type="InterPro" id="IPR009832">
    <property type="entry name" value="DUF1397"/>
</dbReference>
<keyword evidence="1" id="KW-0732">Signal</keyword>
<accession>A0ABM1N9I2</accession>